<reference evidence="1" key="1">
    <citation type="submission" date="2024-05" db="EMBL/GenBank/DDBJ databases">
        <authorList>
            <person name="Yang L."/>
            <person name="Pan L."/>
        </authorList>
    </citation>
    <scope>NUCLEOTIDE SEQUENCE</scope>
    <source>
        <strain evidence="1">FCG-7</strain>
    </source>
</reference>
<dbReference type="EMBL" id="CP157355">
    <property type="protein sequence ID" value="XBM01876.1"/>
    <property type="molecule type" value="Genomic_DNA"/>
</dbReference>
<protein>
    <recommendedName>
        <fullName evidence="2">Tetratricopeptide repeat protein</fullName>
    </recommendedName>
</protein>
<dbReference type="RefSeq" id="WP_348946115.1">
    <property type="nucleotide sequence ID" value="NZ_CP157355.1"/>
</dbReference>
<name>A0AAU7FDP6_9NEIS</name>
<dbReference type="InterPro" id="IPR019734">
    <property type="entry name" value="TPR_rpt"/>
</dbReference>
<evidence type="ECO:0008006" key="2">
    <source>
        <dbReference type="Google" id="ProtNLM"/>
    </source>
</evidence>
<gene>
    <name evidence="1" type="ORF">ABHF33_06305</name>
</gene>
<dbReference type="SUPFAM" id="SSF48452">
    <property type="entry name" value="TPR-like"/>
    <property type="match status" value="2"/>
</dbReference>
<dbReference type="SMART" id="SM00028">
    <property type="entry name" value="TPR"/>
    <property type="match status" value="5"/>
</dbReference>
<dbReference type="Gene3D" id="1.25.40.10">
    <property type="entry name" value="Tetratricopeptide repeat domain"/>
    <property type="match status" value="2"/>
</dbReference>
<proteinExistence type="predicted"/>
<dbReference type="KEGG" id="cmav:ABHF33_06305"/>
<evidence type="ECO:0000313" key="1">
    <source>
        <dbReference type="EMBL" id="XBM01876.1"/>
    </source>
</evidence>
<accession>A0AAU7FDP6</accession>
<dbReference type="InterPro" id="IPR011990">
    <property type="entry name" value="TPR-like_helical_dom_sf"/>
</dbReference>
<dbReference type="AlphaFoldDB" id="A0AAU7FDP6"/>
<organism evidence="1">
    <name type="scientific">Chitinibacter mangrovi</name>
    <dbReference type="NCBI Taxonomy" id="3153927"/>
    <lineage>
        <taxon>Bacteria</taxon>
        <taxon>Pseudomonadati</taxon>
        <taxon>Pseudomonadota</taxon>
        <taxon>Betaproteobacteria</taxon>
        <taxon>Neisseriales</taxon>
        <taxon>Chitinibacteraceae</taxon>
        <taxon>Chitinibacter</taxon>
    </lineage>
</organism>
<sequence>MPANPASLRQMQLDAIQARIFTEPESARSQCHVLLNVARDVYDVHTFIAAALQLSLIEDQLGDFASAINLLSESMAYAQEFRLFQQMPAILEQLGCCHYSLAHYPQALAYWQQCVLMCGHQSELSQTRGLALVGLGRICDAVGDNRLAVIMHKAGYQLLLGTHDPYLITMAQINWAVNVLKLADYPQARQLLNAALQTSQAHQLPHHAAECLFRLAQIALAQDQLDEAEICIEEGLLGISSTPYHWVEVNLLAEWAELLARQHNWQEAYTAVQRGLRLAEEDAFKHLEMRLLRQAQRYAGELGLAVHAAEYERRASFLHLHLHDQLLPPGSLELGGLLSLLETENG</sequence>